<dbReference type="AlphaFoldDB" id="A0A7S1XIH9"/>
<proteinExistence type="predicted"/>
<sequence>MISVLRRIPRGFCVRAARAVRGPGAFPEAPCATSNGVVLNVAHGNSTRGFAWTAPLRDADRRRDAVAIRLNTTLPSLASLFRALSSQRKGGNNKNGHIRGGGSNSSSNNSNNKGGFRRGKGKVSTVHFAMETGEYYEPVRTATFKVSDMETLCKKVSVEVGDPNVSAKDLVVFHIKTQTWEAFESFSDLKKLRKIVLKPKKEVDLAKVEDKNFLMEKIIVQLSNAVAKSDLSVNRNDPTAFKGADGKSQPIREWVLDQALDNVELQSALLSEAGALAHVCECLSFPFLYKKESKTYAIAANDEQK</sequence>
<reference evidence="2" key="1">
    <citation type="submission" date="2021-01" db="EMBL/GenBank/DDBJ databases">
        <authorList>
            <person name="Corre E."/>
            <person name="Pelletier E."/>
            <person name="Niang G."/>
            <person name="Scheremetjew M."/>
            <person name="Finn R."/>
            <person name="Kale V."/>
            <person name="Holt S."/>
            <person name="Cochrane G."/>
            <person name="Meng A."/>
            <person name="Brown T."/>
            <person name="Cohen L."/>
        </authorList>
    </citation>
    <scope>NUCLEOTIDE SEQUENCE</scope>
    <source>
        <strain evidence="2">CCMP3124</strain>
    </source>
</reference>
<dbReference type="EMBL" id="HBGI01001537">
    <property type="protein sequence ID" value="CAD9239254.1"/>
    <property type="molecule type" value="Transcribed_RNA"/>
</dbReference>
<accession>A0A7S1XIH9</accession>
<feature type="compositionally biased region" description="Low complexity" evidence="1">
    <location>
        <begin position="104"/>
        <end position="114"/>
    </location>
</feature>
<gene>
    <name evidence="2" type="ORF">EAUS1353_LOCUS990</name>
</gene>
<protein>
    <submittedName>
        <fullName evidence="2">Uncharacterized protein</fullName>
    </submittedName>
</protein>
<evidence type="ECO:0000256" key="1">
    <source>
        <dbReference type="SAM" id="MobiDB-lite"/>
    </source>
</evidence>
<name>A0A7S1XIH9_9RHOD</name>
<evidence type="ECO:0000313" key="2">
    <source>
        <dbReference type="EMBL" id="CAD9239254.1"/>
    </source>
</evidence>
<feature type="region of interest" description="Disordered" evidence="1">
    <location>
        <begin position="87"/>
        <end position="120"/>
    </location>
</feature>
<organism evidence="2">
    <name type="scientific">Erythrolobus australicus</name>
    <dbReference type="NCBI Taxonomy" id="1077150"/>
    <lineage>
        <taxon>Eukaryota</taxon>
        <taxon>Rhodophyta</taxon>
        <taxon>Bangiophyceae</taxon>
        <taxon>Porphyridiales</taxon>
        <taxon>Porphyridiaceae</taxon>
        <taxon>Erythrolobus</taxon>
    </lineage>
</organism>